<dbReference type="EMBL" id="VNKQ01000006">
    <property type="protein sequence ID" value="KAG0650426.1"/>
    <property type="molecule type" value="Genomic_DNA"/>
</dbReference>
<dbReference type="PANTHER" id="PTHR14237:SF19">
    <property type="entry name" value="MITOCHONDRIAL AMIDOXIME REDUCING COMPONENT 1"/>
    <property type="match status" value="1"/>
</dbReference>
<dbReference type="Pfam" id="PF03476">
    <property type="entry name" value="MOSC_N"/>
    <property type="match status" value="1"/>
</dbReference>
<dbReference type="GO" id="GO:0030170">
    <property type="term" value="F:pyridoxal phosphate binding"/>
    <property type="evidence" value="ECO:0007669"/>
    <property type="project" value="InterPro"/>
</dbReference>
<dbReference type="InterPro" id="IPR005302">
    <property type="entry name" value="MoCF_Sase_C"/>
</dbReference>
<dbReference type="InterPro" id="IPR005303">
    <property type="entry name" value="MOCOS_middle"/>
</dbReference>
<dbReference type="PROSITE" id="PS51340">
    <property type="entry name" value="MOSC"/>
    <property type="match status" value="1"/>
</dbReference>
<evidence type="ECO:0000259" key="1">
    <source>
        <dbReference type="PROSITE" id="PS51340"/>
    </source>
</evidence>
<protein>
    <submittedName>
        <fullName evidence="2">Amidoxime reducing component 2</fullName>
    </submittedName>
</protein>
<dbReference type="GO" id="GO:0030151">
    <property type="term" value="F:molybdenum ion binding"/>
    <property type="evidence" value="ECO:0007669"/>
    <property type="project" value="InterPro"/>
</dbReference>
<dbReference type="PANTHER" id="PTHR14237">
    <property type="entry name" value="MOLYBDOPTERIN COFACTOR SULFURASE MOSC"/>
    <property type="match status" value="1"/>
</dbReference>
<keyword evidence="3" id="KW-1185">Reference proteome</keyword>
<sequence length="357" mass="40455">MFEKLNPFAGPTATVTEIADLRIYPIKSCRGISIRKSFLTKRGLDLDRRWMFVDAKTLKFITIRDISELTLIDTAFASTFERDTSASSPNGIEDAENLVISIRNTDKKVMVPARPTQEWLDQNTDLLQVNIWEYDTDGYVYHDKINRIFTEFFGKPVKLVYKGPTPRILTGNGAPDVLGRVESTNFPDVLPLLIVNEASIRELNSRLRQKGHAAITIERFRPNIIVRGATTFESPQESQAPRAWSEDSWKTVRILNHDGEHKSGLMAIMGGGERGLEIDVQARCARCQVPNVDPDTAEKDKHEPWDTLVSYRRVDEGIKWKPCFGMLSVPRNEGPIAVGMKFEVIETTESHLYIKGF</sequence>
<feature type="domain" description="MOSC" evidence="1">
    <location>
        <begin position="163"/>
        <end position="345"/>
    </location>
</feature>
<evidence type="ECO:0000313" key="2">
    <source>
        <dbReference type="EMBL" id="KAG0650426.1"/>
    </source>
</evidence>
<organism evidence="2 3">
    <name type="scientific">Hyphodiscus hymeniophilus</name>
    <dbReference type="NCBI Taxonomy" id="353542"/>
    <lineage>
        <taxon>Eukaryota</taxon>
        <taxon>Fungi</taxon>
        <taxon>Dikarya</taxon>
        <taxon>Ascomycota</taxon>
        <taxon>Pezizomycotina</taxon>
        <taxon>Leotiomycetes</taxon>
        <taxon>Helotiales</taxon>
        <taxon>Hyphodiscaceae</taxon>
        <taxon>Hyphodiscus</taxon>
    </lineage>
</organism>
<dbReference type="Pfam" id="PF03473">
    <property type="entry name" value="MOSC"/>
    <property type="match status" value="1"/>
</dbReference>
<name>A0A9P6VLG1_9HELO</name>
<gene>
    <name evidence="2" type="ORF">D0Z07_3454</name>
</gene>
<reference evidence="2" key="1">
    <citation type="submission" date="2019-07" db="EMBL/GenBank/DDBJ databases">
        <title>Hyphodiscus hymeniophilus genome sequencing and assembly.</title>
        <authorList>
            <person name="Kramer G."/>
            <person name="Nodwell J."/>
        </authorList>
    </citation>
    <scope>NUCLEOTIDE SEQUENCE</scope>
    <source>
        <strain evidence="2">ATCC 34498</strain>
    </source>
</reference>
<accession>A0A9P6VLG1</accession>
<dbReference type="Proteomes" id="UP000785200">
    <property type="component" value="Unassembled WGS sequence"/>
</dbReference>
<evidence type="ECO:0000313" key="3">
    <source>
        <dbReference type="Proteomes" id="UP000785200"/>
    </source>
</evidence>
<dbReference type="GO" id="GO:0003824">
    <property type="term" value="F:catalytic activity"/>
    <property type="evidence" value="ECO:0007669"/>
    <property type="project" value="InterPro"/>
</dbReference>
<proteinExistence type="predicted"/>
<comment type="caution">
    <text evidence="2">The sequence shown here is derived from an EMBL/GenBank/DDBJ whole genome shotgun (WGS) entry which is preliminary data.</text>
</comment>
<dbReference type="OrthoDB" id="17255at2759"/>
<dbReference type="SUPFAM" id="SSF141673">
    <property type="entry name" value="MOSC N-terminal domain-like"/>
    <property type="match status" value="1"/>
</dbReference>
<dbReference type="AlphaFoldDB" id="A0A9P6VLG1"/>